<keyword evidence="9" id="KW-1208">Phospholipid metabolism</keyword>
<organism evidence="12 13">
    <name type="scientific">Candidatus Spyradenecus faecavium</name>
    <dbReference type="NCBI Taxonomy" id="2840947"/>
    <lineage>
        <taxon>Bacteria</taxon>
        <taxon>Pseudomonadati</taxon>
        <taxon>Lentisphaerota</taxon>
        <taxon>Lentisphaeria</taxon>
        <taxon>Lentisphaerales</taxon>
        <taxon>Lentisphaeraceae</taxon>
        <taxon>Lentisphaeraceae incertae sedis</taxon>
        <taxon>Candidatus Spyradenecus</taxon>
    </lineage>
</organism>
<comment type="caution">
    <text evidence="12">The sequence shown here is derived from an EMBL/GenBank/DDBJ whole genome shotgun (WGS) entry which is preliminary data.</text>
</comment>
<keyword evidence="11" id="KW-1133">Transmembrane helix</keyword>
<dbReference type="InterPro" id="IPR003817">
    <property type="entry name" value="PS_Dcarbxylase"/>
</dbReference>
<keyword evidence="7" id="KW-0594">Phospholipid biosynthesis</keyword>
<sequence length="239" mass="26632">MYENERRENEAIIRNGWPLILVPLALGIGGGCVLCPVCGLPWVATAWLALCLVFAAFMAWFFRNPRRVPPAGEENIVSGAEGTVRSVQYVTEDDGSPASAVAKEFFPGERAVRISTFLSPLHVHVNRLSIGGTVKQCEYRHGKHLLTMDERSSLYNQHSIVLVEDKDGLRCLHKQITGPIVRRVIYWLEEGQPVKRGGILGMMKFGSRMDIWLPADRVEVCVKPGDPVRAGETVIAKRR</sequence>
<reference evidence="12" key="2">
    <citation type="journal article" date="2021" name="PeerJ">
        <title>Extensive microbial diversity within the chicken gut microbiome revealed by metagenomics and culture.</title>
        <authorList>
            <person name="Gilroy R."/>
            <person name="Ravi A."/>
            <person name="Getino M."/>
            <person name="Pursley I."/>
            <person name="Horton D.L."/>
            <person name="Alikhan N.F."/>
            <person name="Baker D."/>
            <person name="Gharbi K."/>
            <person name="Hall N."/>
            <person name="Watson M."/>
            <person name="Adriaenssens E.M."/>
            <person name="Foster-Nyarko E."/>
            <person name="Jarju S."/>
            <person name="Secka A."/>
            <person name="Antonio M."/>
            <person name="Oren A."/>
            <person name="Chaudhuri R.R."/>
            <person name="La Ragione R."/>
            <person name="Hildebrand F."/>
            <person name="Pallen M.J."/>
        </authorList>
    </citation>
    <scope>NUCLEOTIDE SEQUENCE</scope>
    <source>
        <strain evidence="12">35461</strain>
    </source>
</reference>
<dbReference type="PANTHER" id="PTHR35809">
    <property type="entry name" value="ARCHAETIDYLSERINE DECARBOXYLASE PROENZYME-RELATED"/>
    <property type="match status" value="1"/>
</dbReference>
<keyword evidence="5 11" id="KW-0472">Membrane</keyword>
<dbReference type="Proteomes" id="UP000886845">
    <property type="component" value="Unassembled WGS sequence"/>
</dbReference>
<dbReference type="PANTHER" id="PTHR35809:SF1">
    <property type="entry name" value="ARCHAETIDYLSERINE DECARBOXYLASE PROENZYME-RELATED"/>
    <property type="match status" value="1"/>
</dbReference>
<evidence type="ECO:0000256" key="8">
    <source>
        <dbReference type="ARBA" id="ARBA00023239"/>
    </source>
</evidence>
<evidence type="ECO:0000256" key="11">
    <source>
        <dbReference type="SAM" id="Phobius"/>
    </source>
</evidence>
<feature type="transmembrane region" description="Helical" evidence="11">
    <location>
        <begin position="40"/>
        <end position="62"/>
    </location>
</feature>
<evidence type="ECO:0000256" key="7">
    <source>
        <dbReference type="ARBA" id="ARBA00023209"/>
    </source>
</evidence>
<evidence type="ECO:0000256" key="4">
    <source>
        <dbReference type="ARBA" id="ARBA00023098"/>
    </source>
</evidence>
<keyword evidence="4" id="KW-0443">Lipid metabolism</keyword>
<protein>
    <submittedName>
        <fullName evidence="12">Phosphatidylserine decarboxylase</fullName>
    </submittedName>
</protein>
<evidence type="ECO:0000256" key="6">
    <source>
        <dbReference type="ARBA" id="ARBA00023145"/>
    </source>
</evidence>
<evidence type="ECO:0000256" key="2">
    <source>
        <dbReference type="ARBA" id="ARBA00022516"/>
    </source>
</evidence>
<evidence type="ECO:0000256" key="5">
    <source>
        <dbReference type="ARBA" id="ARBA00023136"/>
    </source>
</evidence>
<dbReference type="EMBL" id="DVOR01000094">
    <property type="protein sequence ID" value="HIV09057.1"/>
    <property type="molecule type" value="Genomic_DNA"/>
</dbReference>
<accession>A0A9D1T2C4</accession>
<dbReference type="GO" id="GO:0004609">
    <property type="term" value="F:phosphatidylserine decarboxylase activity"/>
    <property type="evidence" value="ECO:0007669"/>
    <property type="project" value="InterPro"/>
</dbReference>
<evidence type="ECO:0000256" key="9">
    <source>
        <dbReference type="ARBA" id="ARBA00023264"/>
    </source>
</evidence>
<dbReference type="Pfam" id="PF02666">
    <property type="entry name" value="PS_Dcarbxylase"/>
    <property type="match status" value="1"/>
</dbReference>
<reference evidence="12" key="1">
    <citation type="submission" date="2020-10" db="EMBL/GenBank/DDBJ databases">
        <authorList>
            <person name="Gilroy R."/>
        </authorList>
    </citation>
    <scope>NUCLEOTIDE SEQUENCE</scope>
    <source>
        <strain evidence="12">35461</strain>
    </source>
</reference>
<gene>
    <name evidence="12" type="ORF">IAC79_02945</name>
</gene>
<keyword evidence="3" id="KW-0210">Decarboxylase</keyword>
<dbReference type="GO" id="GO:0008654">
    <property type="term" value="P:phospholipid biosynthetic process"/>
    <property type="evidence" value="ECO:0007669"/>
    <property type="project" value="UniProtKB-KW"/>
</dbReference>
<feature type="transmembrane region" description="Helical" evidence="11">
    <location>
        <begin position="12"/>
        <end position="34"/>
    </location>
</feature>
<evidence type="ECO:0000313" key="13">
    <source>
        <dbReference type="Proteomes" id="UP000886845"/>
    </source>
</evidence>
<dbReference type="PROSITE" id="PS51257">
    <property type="entry name" value="PROKAR_LIPOPROTEIN"/>
    <property type="match status" value="1"/>
</dbReference>
<evidence type="ECO:0000256" key="1">
    <source>
        <dbReference type="ARBA" id="ARBA00022475"/>
    </source>
</evidence>
<keyword evidence="6" id="KW-0865">Zymogen</keyword>
<proteinExistence type="predicted"/>
<keyword evidence="10" id="KW-0670">Pyruvate</keyword>
<evidence type="ECO:0000313" key="12">
    <source>
        <dbReference type="EMBL" id="HIV09057.1"/>
    </source>
</evidence>
<keyword evidence="8" id="KW-0456">Lyase</keyword>
<name>A0A9D1T2C4_9BACT</name>
<evidence type="ECO:0000256" key="3">
    <source>
        <dbReference type="ARBA" id="ARBA00022793"/>
    </source>
</evidence>
<keyword evidence="1" id="KW-1003">Cell membrane</keyword>
<dbReference type="AlphaFoldDB" id="A0A9D1T2C4"/>
<keyword evidence="2" id="KW-0444">Lipid biosynthesis</keyword>
<keyword evidence="11" id="KW-0812">Transmembrane</keyword>
<dbReference type="InterPro" id="IPR033175">
    <property type="entry name" value="PSD-A"/>
</dbReference>
<evidence type="ECO:0000256" key="10">
    <source>
        <dbReference type="ARBA" id="ARBA00023317"/>
    </source>
</evidence>